<dbReference type="InterPro" id="IPR018247">
    <property type="entry name" value="EF_Hand_1_Ca_BS"/>
</dbReference>
<feature type="non-terminal residue" evidence="1">
    <location>
        <position position="350"/>
    </location>
</feature>
<sequence>MMFQSCSFDDQETAYEEKLVVFASIVANMPVTDTVFVSRSASLEEDVTAGDLWIDDAEVRLYHISGATELAFYPVGRGRYFPIRPGAGMEEITEYLNFIIQPGGTYRLVVVHDQDSVIATTDVPASFDISPADMGTYTCPDGEIFPVGDVDVNNLDELSLEELVQLYQDPAGFVAANNINVDSITFRFGDCFTKSFASYPMFGIDFNDDDYNTIQIISLALEANTVGLEPQLDINNDGNIDENEFSDRNRNSIRDSCYINLIYNEQKAKYFDNDSLSYNDIARIWKNPLRRETQEGTWRENSPYRYNPWLWNIESAPTVVMWLYFDYYGYYLMTFNATSESYFNYFSGDP</sequence>
<protein>
    <submittedName>
        <fullName evidence="1">Uncharacterized protein</fullName>
    </submittedName>
</protein>
<dbReference type="AlphaFoldDB" id="A0A381S4P7"/>
<proteinExistence type="predicted"/>
<accession>A0A381S4P7</accession>
<dbReference type="PROSITE" id="PS00018">
    <property type="entry name" value="EF_HAND_1"/>
    <property type="match status" value="1"/>
</dbReference>
<organism evidence="1">
    <name type="scientific">marine metagenome</name>
    <dbReference type="NCBI Taxonomy" id="408172"/>
    <lineage>
        <taxon>unclassified sequences</taxon>
        <taxon>metagenomes</taxon>
        <taxon>ecological metagenomes</taxon>
    </lineage>
</organism>
<dbReference type="EMBL" id="UINC01002590">
    <property type="protein sequence ID" value="SUZ98291.1"/>
    <property type="molecule type" value="Genomic_DNA"/>
</dbReference>
<evidence type="ECO:0000313" key="1">
    <source>
        <dbReference type="EMBL" id="SUZ98291.1"/>
    </source>
</evidence>
<name>A0A381S4P7_9ZZZZ</name>
<gene>
    <name evidence="1" type="ORF">METZ01_LOCUS51145</name>
</gene>
<reference evidence="1" key="1">
    <citation type="submission" date="2018-05" db="EMBL/GenBank/DDBJ databases">
        <authorList>
            <person name="Lanie J.A."/>
            <person name="Ng W.-L."/>
            <person name="Kazmierczak K.M."/>
            <person name="Andrzejewski T.M."/>
            <person name="Davidsen T.M."/>
            <person name="Wayne K.J."/>
            <person name="Tettelin H."/>
            <person name="Glass J.I."/>
            <person name="Rusch D."/>
            <person name="Podicherti R."/>
            <person name="Tsui H.-C.T."/>
            <person name="Winkler M.E."/>
        </authorList>
    </citation>
    <scope>NUCLEOTIDE SEQUENCE</scope>
</reference>